<sequence length="171" mass="19502">MKKIILCGYMASGKTTIARLLAQASGITYLDLDEVIEQQTGKTIPQLFLEGGEIQFRKKEHIALKEIVNKNESFILSLGGGTPCYANNHEFLQRDDVLSIYLKTSIKEVVSRIETQSNERPMLNNLRGEELEEFVAKHLFDRSYYYMQAKHRVATDDKSLEAIVNEIMSLL</sequence>
<dbReference type="KEGG" id="fat:DVK85_02055"/>
<evidence type="ECO:0000256" key="2">
    <source>
        <dbReference type="ARBA" id="ARBA00022679"/>
    </source>
</evidence>
<dbReference type="PANTHER" id="PTHR21087">
    <property type="entry name" value="SHIKIMATE KINASE"/>
    <property type="match status" value="1"/>
</dbReference>
<dbReference type="HAMAP" id="MF_00109">
    <property type="entry name" value="Shikimate_kinase"/>
    <property type="match status" value="1"/>
</dbReference>
<dbReference type="GO" id="GO:0008652">
    <property type="term" value="P:amino acid biosynthetic process"/>
    <property type="evidence" value="ECO:0007669"/>
    <property type="project" value="UniProtKB-KW"/>
</dbReference>
<keyword evidence="6 7" id="KW-0057">Aromatic amino acid biosynthesis</keyword>
<comment type="subunit">
    <text evidence="7">Monomer.</text>
</comment>
<feature type="binding site" evidence="7">
    <location>
        <begin position="11"/>
        <end position="16"/>
    </location>
    <ligand>
        <name>ATP</name>
        <dbReference type="ChEBI" id="CHEBI:30616"/>
    </ligand>
</feature>
<comment type="similarity">
    <text evidence="7">Belongs to the shikimate kinase family.</text>
</comment>
<dbReference type="SUPFAM" id="SSF52540">
    <property type="entry name" value="P-loop containing nucleoside triphosphate hydrolases"/>
    <property type="match status" value="1"/>
</dbReference>
<keyword evidence="7" id="KW-0479">Metal-binding</keyword>
<protein>
    <recommendedName>
        <fullName evidence="7">Shikimate kinase</fullName>
        <shortName evidence="7">SK</shortName>
        <ecNumber evidence="7">2.7.1.71</ecNumber>
    </recommendedName>
</protein>
<comment type="caution">
    <text evidence="7">Lacks conserved residue(s) required for the propagation of feature annotation.</text>
</comment>
<reference evidence="8 9" key="1">
    <citation type="submission" date="2018-07" db="EMBL/GenBank/DDBJ databases">
        <title>Complete genome sequence of Flavobacterium arcticum type strain SM1502T.</title>
        <authorList>
            <person name="Li Y."/>
            <person name="Li D.-D."/>
        </authorList>
    </citation>
    <scope>NUCLEOTIDE SEQUENCE [LARGE SCALE GENOMIC DNA]</scope>
    <source>
        <strain evidence="8 9">SM1502</strain>
    </source>
</reference>
<organism evidence="8 9">
    <name type="scientific">Flavobacterium arcticum</name>
    <dbReference type="NCBI Taxonomy" id="1784713"/>
    <lineage>
        <taxon>Bacteria</taxon>
        <taxon>Pseudomonadati</taxon>
        <taxon>Bacteroidota</taxon>
        <taxon>Flavobacteriia</taxon>
        <taxon>Flavobacteriales</taxon>
        <taxon>Flavobacteriaceae</taxon>
        <taxon>Flavobacterium</taxon>
    </lineage>
</organism>
<dbReference type="Proteomes" id="UP000253951">
    <property type="component" value="Chromosome"/>
</dbReference>
<dbReference type="AlphaFoldDB" id="A0A345H919"/>
<keyword evidence="4 7" id="KW-0418">Kinase</keyword>
<comment type="cofactor">
    <cofactor evidence="7">
        <name>Mg(2+)</name>
        <dbReference type="ChEBI" id="CHEBI:18420"/>
    </cofactor>
    <text evidence="7">Binds 1 Mg(2+) ion per subunit.</text>
</comment>
<feature type="binding site" evidence="7">
    <location>
        <position position="15"/>
    </location>
    <ligand>
        <name>Mg(2+)</name>
        <dbReference type="ChEBI" id="CHEBI:18420"/>
    </ligand>
</feature>
<keyword evidence="7" id="KW-0963">Cytoplasm</keyword>
<dbReference type="PANTHER" id="PTHR21087:SF16">
    <property type="entry name" value="SHIKIMATE KINASE 1, CHLOROPLASTIC"/>
    <property type="match status" value="1"/>
</dbReference>
<dbReference type="InterPro" id="IPR027417">
    <property type="entry name" value="P-loop_NTPase"/>
</dbReference>
<comment type="catalytic activity">
    <reaction evidence="7">
        <text>shikimate + ATP = 3-phosphoshikimate + ADP + H(+)</text>
        <dbReference type="Rhea" id="RHEA:13121"/>
        <dbReference type="ChEBI" id="CHEBI:15378"/>
        <dbReference type="ChEBI" id="CHEBI:30616"/>
        <dbReference type="ChEBI" id="CHEBI:36208"/>
        <dbReference type="ChEBI" id="CHEBI:145989"/>
        <dbReference type="ChEBI" id="CHEBI:456216"/>
        <dbReference type="EC" id="2.7.1.71"/>
    </reaction>
</comment>
<dbReference type="EC" id="2.7.1.71" evidence="7"/>
<feature type="binding site" evidence="7">
    <location>
        <position position="33"/>
    </location>
    <ligand>
        <name>substrate</name>
    </ligand>
</feature>
<comment type="pathway">
    <text evidence="7">Metabolic intermediate biosynthesis; chorismate biosynthesis; chorismate from D-erythrose 4-phosphate and phosphoenolpyruvate: step 5/7.</text>
</comment>
<dbReference type="PRINTS" id="PR01100">
    <property type="entry name" value="SHIKIMTKNASE"/>
</dbReference>
<dbReference type="GO" id="GO:0004765">
    <property type="term" value="F:shikimate kinase activity"/>
    <property type="evidence" value="ECO:0007669"/>
    <property type="project" value="UniProtKB-UniRule"/>
</dbReference>
<accession>A0A345H919</accession>
<dbReference type="CDD" id="cd00464">
    <property type="entry name" value="SK"/>
    <property type="match status" value="1"/>
</dbReference>
<dbReference type="RefSeq" id="WP_114676842.1">
    <property type="nucleotide sequence ID" value="NZ_CP031188.1"/>
</dbReference>
<name>A0A345H919_9FLAO</name>
<gene>
    <name evidence="7" type="primary">aroK</name>
    <name evidence="8" type="ORF">DVK85_02055</name>
</gene>
<keyword evidence="9" id="KW-1185">Reference proteome</keyword>
<keyword evidence="1 7" id="KW-0028">Amino-acid biosynthesis</keyword>
<dbReference type="EMBL" id="CP031188">
    <property type="protein sequence ID" value="AXG73079.1"/>
    <property type="molecule type" value="Genomic_DNA"/>
</dbReference>
<dbReference type="InterPro" id="IPR031322">
    <property type="entry name" value="Shikimate/glucono_kinase"/>
</dbReference>
<dbReference type="Gene3D" id="3.40.50.300">
    <property type="entry name" value="P-loop containing nucleotide triphosphate hydrolases"/>
    <property type="match status" value="1"/>
</dbReference>
<evidence type="ECO:0000256" key="5">
    <source>
        <dbReference type="ARBA" id="ARBA00022840"/>
    </source>
</evidence>
<evidence type="ECO:0000313" key="8">
    <source>
        <dbReference type="EMBL" id="AXG73079.1"/>
    </source>
</evidence>
<keyword evidence="7" id="KW-0460">Magnesium</keyword>
<keyword evidence="3 7" id="KW-0547">Nucleotide-binding</keyword>
<feature type="binding site" evidence="7">
    <location>
        <position position="142"/>
    </location>
    <ligand>
        <name>substrate</name>
    </ligand>
</feature>
<dbReference type="Pfam" id="PF01202">
    <property type="entry name" value="SKI"/>
    <property type="match status" value="1"/>
</dbReference>
<dbReference type="GO" id="GO:0000287">
    <property type="term" value="F:magnesium ion binding"/>
    <property type="evidence" value="ECO:0007669"/>
    <property type="project" value="UniProtKB-UniRule"/>
</dbReference>
<feature type="binding site" evidence="7">
    <location>
        <position position="120"/>
    </location>
    <ligand>
        <name>ATP</name>
        <dbReference type="ChEBI" id="CHEBI:30616"/>
    </ligand>
</feature>
<evidence type="ECO:0000256" key="6">
    <source>
        <dbReference type="ARBA" id="ARBA00023141"/>
    </source>
</evidence>
<evidence type="ECO:0000256" key="1">
    <source>
        <dbReference type="ARBA" id="ARBA00022605"/>
    </source>
</evidence>
<keyword evidence="2 7" id="KW-0808">Transferase</keyword>
<comment type="subcellular location">
    <subcellularLocation>
        <location evidence="7">Cytoplasm</location>
    </subcellularLocation>
</comment>
<evidence type="ECO:0000256" key="7">
    <source>
        <dbReference type="HAMAP-Rule" id="MF_00109"/>
    </source>
</evidence>
<dbReference type="OrthoDB" id="9800332at2"/>
<dbReference type="InterPro" id="IPR000623">
    <property type="entry name" value="Shikimate_kinase/TSH1"/>
</dbReference>
<dbReference type="GO" id="GO:0005524">
    <property type="term" value="F:ATP binding"/>
    <property type="evidence" value="ECO:0007669"/>
    <property type="project" value="UniProtKB-UniRule"/>
</dbReference>
<keyword evidence="5 7" id="KW-0067">ATP-binding</keyword>
<feature type="binding site" evidence="7">
    <location>
        <position position="80"/>
    </location>
    <ligand>
        <name>substrate</name>
    </ligand>
</feature>
<dbReference type="GO" id="GO:0009423">
    <property type="term" value="P:chorismate biosynthetic process"/>
    <property type="evidence" value="ECO:0007669"/>
    <property type="project" value="UniProtKB-UniRule"/>
</dbReference>
<dbReference type="UniPathway" id="UPA00053">
    <property type="reaction ID" value="UER00088"/>
</dbReference>
<evidence type="ECO:0000256" key="3">
    <source>
        <dbReference type="ARBA" id="ARBA00022741"/>
    </source>
</evidence>
<evidence type="ECO:0000313" key="9">
    <source>
        <dbReference type="Proteomes" id="UP000253951"/>
    </source>
</evidence>
<evidence type="ECO:0000256" key="4">
    <source>
        <dbReference type="ARBA" id="ARBA00022777"/>
    </source>
</evidence>
<dbReference type="GO" id="GO:0009073">
    <property type="term" value="P:aromatic amino acid family biosynthetic process"/>
    <property type="evidence" value="ECO:0007669"/>
    <property type="project" value="UniProtKB-KW"/>
</dbReference>
<proteinExistence type="inferred from homology"/>
<feature type="binding site" evidence="7">
    <location>
        <position position="57"/>
    </location>
    <ligand>
        <name>substrate</name>
    </ligand>
</feature>
<dbReference type="GO" id="GO:0005829">
    <property type="term" value="C:cytosol"/>
    <property type="evidence" value="ECO:0007669"/>
    <property type="project" value="TreeGrafter"/>
</dbReference>
<comment type="function">
    <text evidence="7">Catalyzes the specific phosphorylation of the 3-hydroxyl group of shikimic acid using ATP as a cosubstrate.</text>
</comment>